<organism evidence="2 3">
    <name type="scientific">Paenibacillus amylolyticus</name>
    <dbReference type="NCBI Taxonomy" id="1451"/>
    <lineage>
        <taxon>Bacteria</taxon>
        <taxon>Bacillati</taxon>
        <taxon>Bacillota</taxon>
        <taxon>Bacilli</taxon>
        <taxon>Bacillales</taxon>
        <taxon>Paenibacillaceae</taxon>
        <taxon>Paenibacillus</taxon>
    </lineage>
</organism>
<reference evidence="2 3" key="1">
    <citation type="journal article" date="2019" name="J. Ind. Microbiol. Biotechnol.">
        <title>Paenibacillus amylolyticus 27C64 has a diverse set of carbohydrate-active enzymes and complete pectin deconstruction system.</title>
        <authorList>
            <person name="Keggi C."/>
            <person name="Doran-Peterson J."/>
        </authorList>
    </citation>
    <scope>NUCLEOTIDE SEQUENCE [LARGE SCALE GENOMIC DNA]</scope>
    <source>
        <strain evidence="2 3">27C64</strain>
    </source>
</reference>
<dbReference type="SUPFAM" id="SSF55347">
    <property type="entry name" value="Glyceraldehyde-3-phosphate dehydrogenase-like, C-terminal domain"/>
    <property type="match status" value="1"/>
</dbReference>
<accession>A0A5M9X0H7</accession>
<dbReference type="Pfam" id="PF01408">
    <property type="entry name" value="GFO_IDH_MocA"/>
    <property type="match status" value="1"/>
</dbReference>
<dbReference type="Gene3D" id="3.30.360.10">
    <property type="entry name" value="Dihydrodipicolinate Reductase, domain 2"/>
    <property type="match status" value="1"/>
</dbReference>
<feature type="domain" description="Gfo/Idh/MocA-like oxidoreductase N-terminal" evidence="1">
    <location>
        <begin position="25"/>
        <end position="146"/>
    </location>
</feature>
<dbReference type="InterPro" id="IPR036291">
    <property type="entry name" value="NAD(P)-bd_dom_sf"/>
</dbReference>
<dbReference type="GO" id="GO:0000166">
    <property type="term" value="F:nucleotide binding"/>
    <property type="evidence" value="ECO:0007669"/>
    <property type="project" value="InterPro"/>
</dbReference>
<dbReference type="SUPFAM" id="SSF51735">
    <property type="entry name" value="NAD(P)-binding Rossmann-fold domains"/>
    <property type="match status" value="1"/>
</dbReference>
<dbReference type="GO" id="GO:0006740">
    <property type="term" value="P:NADPH regeneration"/>
    <property type="evidence" value="ECO:0007669"/>
    <property type="project" value="TreeGrafter"/>
</dbReference>
<protein>
    <submittedName>
        <fullName evidence="2">Gfo/Idh/MocA family oxidoreductase</fullName>
    </submittedName>
</protein>
<dbReference type="GO" id="GO:0016491">
    <property type="term" value="F:oxidoreductase activity"/>
    <property type="evidence" value="ECO:0007669"/>
    <property type="project" value="TreeGrafter"/>
</dbReference>
<sequence>MTRLNFKFKFVVFILKGGVLMSKVLNVGIIGTGELAQVVHLPILKELSEKFKVTALCDVSYNSLKYNGEKFGVSNLYTNVEDLVNDEDIDVVFVCNSNEYHADAAIAAANAGKHVLVEKPMVLSLSEAEAVIEAKNRNNVHVMVGYMRRYAPAFEAAVKEIGGLDQILYARVRDIIGPNDYFIGQSGTYPKKFNDFPEELNKERAEKSEKWIREALGEGADETTIMLYYFLTALGSHDFSAMREALGMPESVSGFAFNSGGFFINAILNYPSFNVVYETGMNNVGKFDAHLEVYGKDKMVRVEFDTPYIKGLPVKLIVSETEGDLYKETVIRHTYKDPYTIELEALYDAIVHDQAIKTTPEDYRDDLIIFNMLIDFYKKQKQ</sequence>
<dbReference type="EMBL" id="RIAS01000020">
    <property type="protein sequence ID" value="KAA8787289.1"/>
    <property type="molecule type" value="Genomic_DNA"/>
</dbReference>
<evidence type="ECO:0000313" key="3">
    <source>
        <dbReference type="Proteomes" id="UP000323664"/>
    </source>
</evidence>
<dbReference type="Proteomes" id="UP000323664">
    <property type="component" value="Unassembled WGS sequence"/>
</dbReference>
<dbReference type="PANTHER" id="PTHR42840">
    <property type="entry name" value="NAD(P)-BINDING ROSSMANN-FOLD SUPERFAMILY PROTEIN-RELATED"/>
    <property type="match status" value="1"/>
</dbReference>
<gene>
    <name evidence="2" type="ORF">EC604_26005</name>
</gene>
<evidence type="ECO:0000313" key="2">
    <source>
        <dbReference type="EMBL" id="KAA8787289.1"/>
    </source>
</evidence>
<dbReference type="AlphaFoldDB" id="A0A5M9X0H7"/>
<dbReference type="GO" id="GO:0005737">
    <property type="term" value="C:cytoplasm"/>
    <property type="evidence" value="ECO:0007669"/>
    <property type="project" value="TreeGrafter"/>
</dbReference>
<dbReference type="PANTHER" id="PTHR42840:SF7">
    <property type="entry name" value="BINDING ROSSMANN FOLD OXIDOREDUCTASE, PUTATIVE (AFU_ORTHOLOGUE AFUA_4G10190)-RELATED"/>
    <property type="match status" value="1"/>
</dbReference>
<comment type="caution">
    <text evidence="2">The sequence shown here is derived from an EMBL/GenBank/DDBJ whole genome shotgun (WGS) entry which is preliminary data.</text>
</comment>
<dbReference type="InterPro" id="IPR000683">
    <property type="entry name" value="Gfo/Idh/MocA-like_OxRdtase_N"/>
</dbReference>
<proteinExistence type="predicted"/>
<evidence type="ECO:0000259" key="1">
    <source>
        <dbReference type="Pfam" id="PF01408"/>
    </source>
</evidence>
<dbReference type="Gene3D" id="3.40.50.720">
    <property type="entry name" value="NAD(P)-binding Rossmann-like Domain"/>
    <property type="match status" value="1"/>
</dbReference>
<name>A0A5M9X0H7_PAEAM</name>